<dbReference type="Gene3D" id="3.30.470.10">
    <property type="match status" value="1"/>
</dbReference>
<reference evidence="3 4" key="1">
    <citation type="submission" date="2018-05" db="EMBL/GenBank/DDBJ databases">
        <title>Reference genomes for bee gut microbiota database.</title>
        <authorList>
            <person name="Ellegaard K.M."/>
        </authorList>
    </citation>
    <scope>NUCLEOTIDE SEQUENCE [LARGE SCALE GENOMIC DNA]</scope>
    <source>
        <strain evidence="3 4">ESL0284</strain>
    </source>
</reference>
<evidence type="ECO:0000313" key="3">
    <source>
        <dbReference type="EMBL" id="PXY99751.1"/>
    </source>
</evidence>
<name>A0A318MZU7_9PROT</name>
<feature type="domain" description="Chorismate-utilising enzyme C-terminal" evidence="2">
    <location>
        <begin position="107"/>
        <end position="358"/>
    </location>
</feature>
<dbReference type="InterPro" id="IPR019999">
    <property type="entry name" value="Anth_synth_I-like"/>
</dbReference>
<dbReference type="InterPro" id="IPR043132">
    <property type="entry name" value="BCAT-like_C"/>
</dbReference>
<dbReference type="InterPro" id="IPR005801">
    <property type="entry name" value="ADC_synthase"/>
</dbReference>
<dbReference type="Pfam" id="PF01063">
    <property type="entry name" value="Aminotran_4"/>
    <property type="match status" value="1"/>
</dbReference>
<evidence type="ECO:0000259" key="2">
    <source>
        <dbReference type="Pfam" id="PF00425"/>
    </source>
</evidence>
<dbReference type="Pfam" id="PF00425">
    <property type="entry name" value="Chorismate_bind"/>
    <property type="match status" value="1"/>
</dbReference>
<comment type="caution">
    <text evidence="3">The sequence shown here is derived from an EMBL/GenBank/DDBJ whole genome shotgun (WGS) entry which is preliminary data.</text>
</comment>
<evidence type="ECO:0000256" key="1">
    <source>
        <dbReference type="ARBA" id="ARBA00014472"/>
    </source>
</evidence>
<dbReference type="InterPro" id="IPR001544">
    <property type="entry name" value="Aminotrans_IV"/>
</dbReference>
<dbReference type="PANTHER" id="PTHR11236:SF50">
    <property type="entry name" value="AMINODEOXYCHORISMATE SYNTHASE COMPONENT 1"/>
    <property type="match status" value="1"/>
</dbReference>
<dbReference type="Proteomes" id="UP000247565">
    <property type="component" value="Unassembled WGS sequence"/>
</dbReference>
<dbReference type="AlphaFoldDB" id="A0A318MZU7"/>
<dbReference type="Gene3D" id="3.20.10.10">
    <property type="entry name" value="D-amino Acid Aminotransferase, subunit A, domain 2"/>
    <property type="match status" value="1"/>
</dbReference>
<dbReference type="InterPro" id="IPR005802">
    <property type="entry name" value="ADC_synth_comp_1"/>
</dbReference>
<proteinExistence type="predicted"/>
<dbReference type="EMBL" id="QGLT01000004">
    <property type="protein sequence ID" value="PXY99751.1"/>
    <property type="molecule type" value="Genomic_DNA"/>
</dbReference>
<evidence type="ECO:0000313" key="4">
    <source>
        <dbReference type="Proteomes" id="UP000247565"/>
    </source>
</evidence>
<accession>A0A318MZU7</accession>
<protein>
    <recommendedName>
        <fullName evidence="1">Probable branched-chain-amino-acid aminotransferase</fullName>
    </recommendedName>
</protein>
<organism evidence="3 4">
    <name type="scientific">Commensalibacter melissae</name>
    <dbReference type="NCBI Taxonomy" id="2070537"/>
    <lineage>
        <taxon>Bacteria</taxon>
        <taxon>Pseudomonadati</taxon>
        <taxon>Pseudomonadota</taxon>
        <taxon>Alphaproteobacteria</taxon>
        <taxon>Acetobacterales</taxon>
        <taxon>Acetobacteraceae</taxon>
    </lineage>
</organism>
<dbReference type="NCBIfam" id="TIGR00553">
    <property type="entry name" value="pabB"/>
    <property type="match status" value="1"/>
</dbReference>
<dbReference type="InterPro" id="IPR036038">
    <property type="entry name" value="Aminotransferase-like"/>
</dbReference>
<sequence length="570" mass="65888">MKLQFDFLNYPYNFENVLRIIQTRQLDKVLSCIQEIEEWVGKGYYAAGFITYEAASAFRSYLITHPPEKMPLLWFGIFEKPIKRKFKPQSKKIDFGLMNWQPDCSWHEYQQAIAAVKNHIADGDTYQVNYTLRMGTDFQEDPYEFYLHMLQAQQSSYSAYLDIGLFQILSASPELFFQVKERKITAKPMKGTAPRGLILTEDLENGKILNNEKNRAENLMIVDLLRNDLGQIAEQGSVKVSSLFDKEKYPTVWQLTSEITARLKEKTTLLDIFRALFPCGSITGAPKANTMKIIRKLEKQPREVYCGAIGIVTPDQEAIFSVPIRTLVVQNKKAVYGVGGGITWDSTSKDEYREVIHKIQVLYDRRIPDHLLESVLLENGCYFLLPLHLDRLKKSAEYFDFSFNQAELLKSLQHLSCQYERGCWKVRILLDQKGLIQIEINAIQSLHHDLIARWAKEPVLSDNMFLYHKTTKRDFYPSVTLDCEQLLFNERDEVTEFVNGNILLCKGGKWVTPPVSSGLLRGTMCQYLLDQGMATEQVIYKQDIQVGSQIAFINSVRKWRKVIWKNSLND</sequence>
<dbReference type="InterPro" id="IPR043131">
    <property type="entry name" value="BCAT-like_N"/>
</dbReference>
<dbReference type="PANTHER" id="PTHR11236">
    <property type="entry name" value="AMINOBENZOATE/ANTHRANILATE SYNTHASE"/>
    <property type="match status" value="1"/>
</dbReference>
<dbReference type="GO" id="GO:0046820">
    <property type="term" value="F:4-amino-4-deoxychorismate synthase activity"/>
    <property type="evidence" value="ECO:0007669"/>
    <property type="project" value="TreeGrafter"/>
</dbReference>
<dbReference type="InterPro" id="IPR015890">
    <property type="entry name" value="Chorismate_C"/>
</dbReference>
<dbReference type="SUPFAM" id="SSF56322">
    <property type="entry name" value="ADC synthase"/>
    <property type="match status" value="1"/>
</dbReference>
<dbReference type="Gene3D" id="3.60.120.10">
    <property type="entry name" value="Anthranilate synthase"/>
    <property type="match status" value="1"/>
</dbReference>
<dbReference type="OrthoDB" id="9803598at2"/>
<gene>
    <name evidence="3" type="primary">pabB</name>
    <name evidence="3" type="ORF">DK869_07345</name>
</gene>
<dbReference type="GO" id="GO:0000162">
    <property type="term" value="P:L-tryptophan biosynthetic process"/>
    <property type="evidence" value="ECO:0007669"/>
    <property type="project" value="TreeGrafter"/>
</dbReference>
<dbReference type="GO" id="GO:0009396">
    <property type="term" value="P:folic acid-containing compound biosynthetic process"/>
    <property type="evidence" value="ECO:0007669"/>
    <property type="project" value="InterPro"/>
</dbReference>
<dbReference type="RefSeq" id="WP_110439371.1">
    <property type="nucleotide sequence ID" value="NZ_CP046393.1"/>
</dbReference>
<dbReference type="SUPFAM" id="SSF56752">
    <property type="entry name" value="D-aminoacid aminotransferase-like PLP-dependent enzymes"/>
    <property type="match status" value="1"/>
</dbReference>
<dbReference type="PRINTS" id="PR00095">
    <property type="entry name" value="ANTSNTHASEI"/>
</dbReference>
<keyword evidence="4" id="KW-1185">Reference proteome</keyword>